<dbReference type="HOGENOM" id="CLU_021293_0_2_0"/>
<reference evidence="2 3" key="1">
    <citation type="journal article" date="2008" name="J. Bacteriol.">
        <title>'Candidatus Cloacamonas acidaminovorans': genome sequence reconstruction provides a first glimpse of a new bacterial division.</title>
        <authorList>
            <person name="Pelletier E."/>
            <person name="Kreimeyer A."/>
            <person name="Bocs S."/>
            <person name="Rouy Z."/>
            <person name="Gyapay G."/>
            <person name="Chouari R."/>
            <person name="Riviere D."/>
            <person name="Ganesan A."/>
            <person name="Daegelen P."/>
            <person name="Sghir A."/>
            <person name="Cohen G.N."/>
            <person name="Medigue C."/>
            <person name="Weissenbach J."/>
            <person name="Le Paslier D."/>
        </authorList>
    </citation>
    <scope>NUCLEOTIDE SEQUENCE [LARGE SCALE GENOMIC DNA]</scope>
    <source>
        <strain evidence="3">Evry</strain>
    </source>
</reference>
<accession>B0VJ14</accession>
<evidence type="ECO:0000259" key="1">
    <source>
        <dbReference type="Pfam" id="PF13751"/>
    </source>
</evidence>
<evidence type="ECO:0000313" key="3">
    <source>
        <dbReference type="Proteomes" id="UP000002019"/>
    </source>
</evidence>
<protein>
    <recommendedName>
        <fullName evidence="1">Transposase DDE domain-containing protein</fullName>
    </recommendedName>
</protein>
<proteinExistence type="predicted"/>
<gene>
    <name evidence="2" type="ordered locus">CLOAM1361</name>
</gene>
<dbReference type="eggNOG" id="COG3666">
    <property type="taxonomic scope" value="Bacteria"/>
</dbReference>
<dbReference type="KEGG" id="caci:CLOAM1361"/>
<keyword evidence="3" id="KW-1185">Reference proteome</keyword>
<evidence type="ECO:0000313" key="2">
    <source>
        <dbReference type="EMBL" id="CAO81215.1"/>
    </source>
</evidence>
<sequence>MVRANGPERTVKSYRCEDCQDCPFVQKCIPYKNKSGKNLVYDPYLSPLRQETVHNLQSKEGKKLMKKRCIEPEAVFASIKWNSKFSRFTVRSLSKCKNQLLLVLLGHNIQKFYNASMATMTGT</sequence>
<name>B0VJ14_CLOAI</name>
<dbReference type="EMBL" id="CU466930">
    <property type="protein sequence ID" value="CAO81215.1"/>
    <property type="molecule type" value="Genomic_DNA"/>
</dbReference>
<dbReference type="Pfam" id="PF13751">
    <property type="entry name" value="DDE_Tnp_1_6"/>
    <property type="match status" value="1"/>
</dbReference>
<dbReference type="AlphaFoldDB" id="B0VJ14"/>
<organism evidence="2 3">
    <name type="scientific">Cloacimonas acidaminovorans (strain Evry)</name>
    <dbReference type="NCBI Taxonomy" id="459349"/>
    <lineage>
        <taxon>Bacteria</taxon>
        <taxon>Pseudomonadati</taxon>
        <taxon>Candidatus Cloacimonadota</taxon>
        <taxon>Candidatus Cloacimonadia</taxon>
        <taxon>Candidatus Cloacimonadales</taxon>
        <taxon>Candidatus Cloacimonadaceae</taxon>
        <taxon>Candidatus Cloacimonas</taxon>
    </lineage>
</organism>
<feature type="domain" description="Transposase DDE" evidence="1">
    <location>
        <begin position="4"/>
        <end position="112"/>
    </location>
</feature>
<dbReference type="STRING" id="459349.CLOAM1361"/>
<dbReference type="InterPro" id="IPR025668">
    <property type="entry name" value="Tnp_DDE_dom"/>
</dbReference>
<dbReference type="PANTHER" id="PTHR33408:SF2">
    <property type="entry name" value="TRANSPOSASE DDE DOMAIN-CONTAINING PROTEIN"/>
    <property type="match status" value="1"/>
</dbReference>
<dbReference type="Proteomes" id="UP000002019">
    <property type="component" value="Chromosome"/>
</dbReference>
<dbReference type="PANTHER" id="PTHR33408">
    <property type="entry name" value="TRANSPOSASE"/>
    <property type="match status" value="1"/>
</dbReference>